<dbReference type="Pfam" id="PF07729">
    <property type="entry name" value="FCD"/>
    <property type="match status" value="1"/>
</dbReference>
<dbReference type="GO" id="GO:0003677">
    <property type="term" value="F:DNA binding"/>
    <property type="evidence" value="ECO:0007669"/>
    <property type="project" value="UniProtKB-KW"/>
</dbReference>
<feature type="domain" description="HTH gntR-type" evidence="4">
    <location>
        <begin position="1"/>
        <end position="55"/>
    </location>
</feature>
<sequence>MIQEGELAPGEQIVETGLCETFGVSRTPMREALKVLASEGLVELRPRRTPIVAPVDPDEIAAIFEVMEGLEALAGRRAAENASPADIAELEGMHAAMVAQHDRGDRADYAIRNREIHARVVELAGNPVLKTTYANLSAKIHRARATTNYDAVRWVESVQEHERIMGAFRSGTPRDVADALVDHTRRTGVSVIATLLRVRDRPA</sequence>
<dbReference type="Proteomes" id="UP000019486">
    <property type="component" value="Unassembled WGS sequence"/>
</dbReference>
<gene>
    <name evidence="5" type="ORF">N825_33300</name>
</gene>
<evidence type="ECO:0000256" key="1">
    <source>
        <dbReference type="ARBA" id="ARBA00023015"/>
    </source>
</evidence>
<dbReference type="InterPro" id="IPR011711">
    <property type="entry name" value="GntR_C"/>
</dbReference>
<dbReference type="SMART" id="SM00895">
    <property type="entry name" value="FCD"/>
    <property type="match status" value="1"/>
</dbReference>
<evidence type="ECO:0000313" key="5">
    <source>
        <dbReference type="EMBL" id="EWY40808.1"/>
    </source>
</evidence>
<dbReference type="Gene3D" id="1.10.10.10">
    <property type="entry name" value="Winged helix-like DNA-binding domain superfamily/Winged helix DNA-binding domain"/>
    <property type="match status" value="1"/>
</dbReference>
<dbReference type="SMART" id="SM00345">
    <property type="entry name" value="HTH_GNTR"/>
    <property type="match status" value="1"/>
</dbReference>
<evidence type="ECO:0000256" key="3">
    <source>
        <dbReference type="ARBA" id="ARBA00023163"/>
    </source>
</evidence>
<dbReference type="PANTHER" id="PTHR43537:SF50">
    <property type="entry name" value="TRANSCRIPTIONAL REGULATORY PROTEIN"/>
    <property type="match status" value="1"/>
</dbReference>
<dbReference type="InterPro" id="IPR036388">
    <property type="entry name" value="WH-like_DNA-bd_sf"/>
</dbReference>
<evidence type="ECO:0000313" key="6">
    <source>
        <dbReference type="Proteomes" id="UP000019486"/>
    </source>
</evidence>
<keyword evidence="2" id="KW-0238">DNA-binding</keyword>
<name>W9HAC6_9PROT</name>
<dbReference type="STRING" id="1385369.N825_33300"/>
<dbReference type="AlphaFoldDB" id="W9HAC6"/>
<dbReference type="EMBL" id="AVFL01000006">
    <property type="protein sequence ID" value="EWY40808.1"/>
    <property type="molecule type" value="Genomic_DNA"/>
</dbReference>
<organism evidence="5 6">
    <name type="scientific">Skermanella stibiiresistens SB22</name>
    <dbReference type="NCBI Taxonomy" id="1385369"/>
    <lineage>
        <taxon>Bacteria</taxon>
        <taxon>Pseudomonadati</taxon>
        <taxon>Pseudomonadota</taxon>
        <taxon>Alphaproteobacteria</taxon>
        <taxon>Rhodospirillales</taxon>
        <taxon>Azospirillaceae</taxon>
        <taxon>Skermanella</taxon>
    </lineage>
</organism>
<keyword evidence="6" id="KW-1185">Reference proteome</keyword>
<dbReference type="Pfam" id="PF00392">
    <property type="entry name" value="GntR"/>
    <property type="match status" value="1"/>
</dbReference>
<evidence type="ECO:0000256" key="2">
    <source>
        <dbReference type="ARBA" id="ARBA00023125"/>
    </source>
</evidence>
<dbReference type="InterPro" id="IPR036390">
    <property type="entry name" value="WH_DNA-bd_sf"/>
</dbReference>
<reference evidence="5 6" key="1">
    <citation type="submission" date="2013-08" db="EMBL/GenBank/DDBJ databases">
        <title>The genome sequence of Skermanella stibiiresistens.</title>
        <authorList>
            <person name="Zhu W."/>
            <person name="Wang G."/>
        </authorList>
    </citation>
    <scope>NUCLEOTIDE SEQUENCE [LARGE SCALE GENOMIC DNA]</scope>
    <source>
        <strain evidence="5 6">SB22</strain>
    </source>
</reference>
<dbReference type="SUPFAM" id="SSF46785">
    <property type="entry name" value="Winged helix' DNA-binding domain"/>
    <property type="match status" value="1"/>
</dbReference>
<dbReference type="PATRIC" id="fig|1385369.3.peg.2104"/>
<keyword evidence="1" id="KW-0805">Transcription regulation</keyword>
<dbReference type="InterPro" id="IPR008920">
    <property type="entry name" value="TF_FadR/GntR_C"/>
</dbReference>
<dbReference type="InterPro" id="IPR000524">
    <property type="entry name" value="Tscrpt_reg_HTH_GntR"/>
</dbReference>
<dbReference type="SUPFAM" id="SSF48008">
    <property type="entry name" value="GntR ligand-binding domain-like"/>
    <property type="match status" value="1"/>
</dbReference>
<dbReference type="GO" id="GO:0003700">
    <property type="term" value="F:DNA-binding transcription factor activity"/>
    <property type="evidence" value="ECO:0007669"/>
    <property type="project" value="InterPro"/>
</dbReference>
<dbReference type="Gene3D" id="1.20.120.530">
    <property type="entry name" value="GntR ligand-binding domain-like"/>
    <property type="match status" value="1"/>
</dbReference>
<comment type="caution">
    <text evidence="5">The sequence shown here is derived from an EMBL/GenBank/DDBJ whole genome shotgun (WGS) entry which is preliminary data.</text>
</comment>
<dbReference type="PROSITE" id="PS50949">
    <property type="entry name" value="HTH_GNTR"/>
    <property type="match status" value="1"/>
</dbReference>
<dbReference type="PANTHER" id="PTHR43537">
    <property type="entry name" value="TRANSCRIPTIONAL REGULATOR, GNTR FAMILY"/>
    <property type="match status" value="1"/>
</dbReference>
<dbReference type="PRINTS" id="PR00035">
    <property type="entry name" value="HTHGNTR"/>
</dbReference>
<proteinExistence type="predicted"/>
<keyword evidence="3" id="KW-0804">Transcription</keyword>
<evidence type="ECO:0000259" key="4">
    <source>
        <dbReference type="PROSITE" id="PS50949"/>
    </source>
</evidence>
<accession>W9HAC6</accession>
<dbReference type="CDD" id="cd07377">
    <property type="entry name" value="WHTH_GntR"/>
    <property type="match status" value="1"/>
</dbReference>
<protein>
    <recommendedName>
        <fullName evidence="4">HTH gntR-type domain-containing protein</fullName>
    </recommendedName>
</protein>